<dbReference type="OrthoDB" id="258806at2759"/>
<comment type="similarity">
    <text evidence="2 15">Belongs to the methyltransferase TRM13 family.</text>
</comment>
<dbReference type="AlphaFoldDB" id="A0A7H9B4U6"/>
<evidence type="ECO:0000256" key="4">
    <source>
        <dbReference type="ARBA" id="ARBA00015883"/>
    </source>
</evidence>
<dbReference type="PANTHER" id="PTHR12998">
    <property type="entry name" value="TRNA:M(4)X MODIFICATION ENZYME TRM13 HOMOLOG"/>
    <property type="match status" value="1"/>
</dbReference>
<comment type="catalytic activity">
    <reaction evidence="13 15">
        <text>cytidine(4) in tRNA(Gly)(GCC) + S-adenosyl-L-methionine = 2'-O-methylcytidine(4) in tRNA(Gly)(GCC) + S-adenosyl-L-homocysteine + H(+)</text>
        <dbReference type="Rhea" id="RHEA:43192"/>
        <dbReference type="Rhea" id="RHEA-COMP:10399"/>
        <dbReference type="Rhea" id="RHEA-COMP:10400"/>
        <dbReference type="ChEBI" id="CHEBI:15378"/>
        <dbReference type="ChEBI" id="CHEBI:57856"/>
        <dbReference type="ChEBI" id="CHEBI:59789"/>
        <dbReference type="ChEBI" id="CHEBI:74495"/>
        <dbReference type="ChEBI" id="CHEBI:82748"/>
        <dbReference type="EC" id="2.1.1.225"/>
    </reaction>
</comment>
<keyword evidence="9 15" id="KW-0479">Metal-binding</keyword>
<dbReference type="InterPro" id="IPR022776">
    <property type="entry name" value="TRM13/UPF0224_CHHC_Znf_dom"/>
</dbReference>
<protein>
    <recommendedName>
        <fullName evidence="4 15">tRNA:m(4)X modification enzyme TRM13</fullName>
        <ecNumber evidence="3 15">2.1.1.225</ecNumber>
    </recommendedName>
</protein>
<dbReference type="Pfam" id="PF05253">
    <property type="entry name" value="zf-U11-48K"/>
    <property type="match status" value="1"/>
</dbReference>
<dbReference type="GO" id="GO:0030488">
    <property type="term" value="P:tRNA methylation"/>
    <property type="evidence" value="ECO:0007669"/>
    <property type="project" value="InterPro"/>
</dbReference>
<accession>A0A7H9B4U6</accession>
<dbReference type="Pfam" id="PF11722">
    <property type="entry name" value="zf-TRM13_CCCH"/>
    <property type="match status" value="1"/>
</dbReference>
<reference evidence="17 18" key="1">
    <citation type="submission" date="2020-07" db="EMBL/GenBank/DDBJ databases">
        <title>The yeast mating-type switching endonuclease HO is a domesticated member of an unorthodox homing genetic element family.</title>
        <authorList>
            <person name="Coughlan A.Y."/>
            <person name="Lombardi L."/>
            <person name="Braun-Galleani S."/>
            <person name="Martos A.R."/>
            <person name="Galeote V."/>
            <person name="Bigey F."/>
            <person name="Dequin S."/>
            <person name="Byrne K.P."/>
            <person name="Wolfe K.H."/>
        </authorList>
    </citation>
    <scope>NUCLEOTIDE SEQUENCE [LARGE SCALE GENOMIC DNA]</scope>
    <source>
        <strain evidence="17 18">NRRL Y-6702</strain>
    </source>
</reference>
<comment type="catalytic activity">
    <reaction evidence="12 15">
        <text>cytidine(4) in tRNA(Pro) + S-adenosyl-L-methionine = 2'-O-methylcytidine(4) in tRNA(Pro) + S-adenosyl-L-homocysteine + H(+)</text>
        <dbReference type="Rhea" id="RHEA:32767"/>
        <dbReference type="Rhea" id="RHEA-COMP:10397"/>
        <dbReference type="Rhea" id="RHEA-COMP:10398"/>
        <dbReference type="ChEBI" id="CHEBI:15378"/>
        <dbReference type="ChEBI" id="CHEBI:57856"/>
        <dbReference type="ChEBI" id="CHEBI:59789"/>
        <dbReference type="ChEBI" id="CHEBI:74495"/>
        <dbReference type="ChEBI" id="CHEBI:82748"/>
        <dbReference type="EC" id="2.1.1.225"/>
    </reaction>
</comment>
<dbReference type="Proteomes" id="UP000509704">
    <property type="component" value="Chromosome 6"/>
</dbReference>
<keyword evidence="5 15" id="KW-0489">Methyltransferase</keyword>
<evidence type="ECO:0000256" key="12">
    <source>
        <dbReference type="ARBA" id="ARBA00048165"/>
    </source>
</evidence>
<dbReference type="RefSeq" id="XP_037145431.1">
    <property type="nucleotide sequence ID" value="XM_037289536.1"/>
</dbReference>
<dbReference type="GO" id="GO:0106050">
    <property type="term" value="F:tRNA 2'-O-methyltransferase activity"/>
    <property type="evidence" value="ECO:0007669"/>
    <property type="project" value="UniProtKB-UniRule"/>
</dbReference>
<dbReference type="InterPro" id="IPR021721">
    <property type="entry name" value="Znf_CCCH-type_TRM13"/>
</dbReference>
<evidence type="ECO:0000256" key="13">
    <source>
        <dbReference type="ARBA" id="ARBA00048635"/>
    </source>
</evidence>
<evidence type="ECO:0000256" key="1">
    <source>
        <dbReference type="ARBA" id="ARBA00002267"/>
    </source>
</evidence>
<keyword evidence="18" id="KW-1185">Reference proteome</keyword>
<keyword evidence="8 15" id="KW-0819">tRNA processing</keyword>
<evidence type="ECO:0000259" key="16">
    <source>
        <dbReference type="PROSITE" id="PS51800"/>
    </source>
</evidence>
<sequence>MAIRVRAHFVRDGWRRWQPGRQICDEVEKKQRTSQSDDARVGEATAATMTAEPATAGAAAAAATLHDDRRCTFYMVQKQRRCGMMCKKGCDMCSEHSGFSSQGTAARRVPCPLDPKHSVCESNLRKHLLKCSKLKLRHANDDKPYYCLDFNAAAHRCHDVGAGSGGDADGGVNDDNADINEIIVKMIPILEDVYSKNFVDELPLDVKRNDFMLNGRFNQLVANKKHAIQQSSLIQHLCTRNLTRNTSFVEFGCGRAELSRYVNQFVTHENTARSSPHSQHFVLIDRASNRMKFDKKFADDFEEMTGSGAPHPMTHRYRIDIKDLKLDPLLQDGNYVAISKHLCGVATDLALRCIANSEKLVQPGQLQLQGLCIAMCCRHICDSEEYVNPAYIRELIRDYDADYTSFFRALQKMCSWATCGRKPGLKDDDTNGHFTQLTVQQRESLGFMARRIIDHGRYKWIASIVPQDYKVELLRYVPLNVSLENVAMIIHK</sequence>
<dbReference type="GO" id="GO:0008270">
    <property type="term" value="F:zinc ion binding"/>
    <property type="evidence" value="ECO:0007669"/>
    <property type="project" value="UniProtKB-KW"/>
</dbReference>
<evidence type="ECO:0000256" key="9">
    <source>
        <dbReference type="ARBA" id="ARBA00022723"/>
    </source>
</evidence>
<comment type="function">
    <text evidence="1 15">tRNA methylase which 2'-O-methylates cytidine(4) in tRNA(Pro) and tRNA(Gly)(GCC), and adenosine(4) in tRNA(His).</text>
</comment>
<keyword evidence="10 15" id="KW-0863">Zinc-finger</keyword>
<dbReference type="KEGG" id="zmk:HG535_0F02160"/>
<gene>
    <name evidence="17" type="ORF">HG535_0F02160</name>
</gene>
<evidence type="ECO:0000256" key="11">
    <source>
        <dbReference type="ARBA" id="ARBA00022833"/>
    </source>
</evidence>
<evidence type="ECO:0000256" key="8">
    <source>
        <dbReference type="ARBA" id="ARBA00022694"/>
    </source>
</evidence>
<organism evidence="17 18">
    <name type="scientific">Zygotorulaspora mrakii</name>
    <name type="common">Zygosaccharomyces mrakii</name>
    <dbReference type="NCBI Taxonomy" id="42260"/>
    <lineage>
        <taxon>Eukaryota</taxon>
        <taxon>Fungi</taxon>
        <taxon>Dikarya</taxon>
        <taxon>Ascomycota</taxon>
        <taxon>Saccharomycotina</taxon>
        <taxon>Saccharomycetes</taxon>
        <taxon>Saccharomycetales</taxon>
        <taxon>Saccharomycetaceae</taxon>
        <taxon>Zygotorulaspora</taxon>
    </lineage>
</organism>
<dbReference type="PANTHER" id="PTHR12998:SF0">
    <property type="entry name" value="TRNA:M(4)X MODIFICATION ENZYME TRM13 HOMOLOG"/>
    <property type="match status" value="1"/>
</dbReference>
<dbReference type="EC" id="2.1.1.225" evidence="3 15"/>
<evidence type="ECO:0000256" key="6">
    <source>
        <dbReference type="ARBA" id="ARBA00022679"/>
    </source>
</evidence>
<dbReference type="PROSITE" id="PS51800">
    <property type="entry name" value="ZF_CHHC_U11_48K"/>
    <property type="match status" value="1"/>
</dbReference>
<keyword evidence="7 15" id="KW-0949">S-adenosyl-L-methionine</keyword>
<evidence type="ECO:0000256" key="10">
    <source>
        <dbReference type="ARBA" id="ARBA00022771"/>
    </source>
</evidence>
<evidence type="ECO:0000256" key="14">
    <source>
        <dbReference type="ARBA" id="ARBA00049393"/>
    </source>
</evidence>
<evidence type="ECO:0000256" key="15">
    <source>
        <dbReference type="RuleBase" id="RU367103"/>
    </source>
</evidence>
<dbReference type="EMBL" id="CP058609">
    <property type="protein sequence ID" value="QLG73705.1"/>
    <property type="molecule type" value="Genomic_DNA"/>
</dbReference>
<keyword evidence="6 15" id="KW-0808">Transferase</keyword>
<keyword evidence="11 15" id="KW-0862">Zinc</keyword>
<dbReference type="Pfam" id="PF05206">
    <property type="entry name" value="TRM13"/>
    <property type="match status" value="1"/>
</dbReference>
<proteinExistence type="inferred from homology"/>
<comment type="catalytic activity">
    <reaction evidence="14 15">
        <text>adenosine(4) in tRNA(His) + S-adenosyl-L-methionine = 2'-O-methyladenosine(4) in tRNA(His) + S-adenosyl-L-homocysteine + H(+)</text>
        <dbReference type="Rhea" id="RHEA:43196"/>
        <dbReference type="Rhea" id="RHEA-COMP:10401"/>
        <dbReference type="Rhea" id="RHEA-COMP:10402"/>
        <dbReference type="ChEBI" id="CHEBI:15378"/>
        <dbReference type="ChEBI" id="CHEBI:57856"/>
        <dbReference type="ChEBI" id="CHEBI:59789"/>
        <dbReference type="ChEBI" id="CHEBI:74411"/>
        <dbReference type="ChEBI" id="CHEBI:74477"/>
        <dbReference type="EC" id="2.1.1.225"/>
    </reaction>
</comment>
<name>A0A7H9B4U6_ZYGMR</name>
<evidence type="ECO:0000313" key="18">
    <source>
        <dbReference type="Proteomes" id="UP000509704"/>
    </source>
</evidence>
<evidence type="ECO:0000256" key="7">
    <source>
        <dbReference type="ARBA" id="ARBA00022691"/>
    </source>
</evidence>
<dbReference type="InterPro" id="IPR007871">
    <property type="entry name" value="Methyltransferase_TRM13"/>
</dbReference>
<evidence type="ECO:0000256" key="3">
    <source>
        <dbReference type="ARBA" id="ARBA00012810"/>
    </source>
</evidence>
<dbReference type="GeneID" id="59237464"/>
<evidence type="ECO:0000256" key="2">
    <source>
        <dbReference type="ARBA" id="ARBA00005265"/>
    </source>
</evidence>
<evidence type="ECO:0000256" key="5">
    <source>
        <dbReference type="ARBA" id="ARBA00022603"/>
    </source>
</evidence>
<evidence type="ECO:0000313" key="17">
    <source>
        <dbReference type="EMBL" id="QLG73705.1"/>
    </source>
</evidence>
<feature type="domain" description="CHHC U11-48K-type" evidence="16">
    <location>
        <begin position="108"/>
        <end position="135"/>
    </location>
</feature>
<dbReference type="InterPro" id="IPR039044">
    <property type="entry name" value="Trm13"/>
</dbReference>